<name>A0A9X3JD61_9LACT</name>
<dbReference type="Proteomes" id="UP001146670">
    <property type="component" value="Unassembled WGS sequence"/>
</dbReference>
<evidence type="ECO:0000313" key="1">
    <source>
        <dbReference type="EMBL" id="MCZ0725458.1"/>
    </source>
</evidence>
<proteinExistence type="predicted"/>
<dbReference type="EMBL" id="JAPRFR010000001">
    <property type="protein sequence ID" value="MCZ0725458.1"/>
    <property type="molecule type" value="Genomic_DNA"/>
</dbReference>
<gene>
    <name evidence="1" type="ORF">OW157_02610</name>
</gene>
<evidence type="ECO:0000313" key="2">
    <source>
        <dbReference type="Proteomes" id="UP001146670"/>
    </source>
</evidence>
<protein>
    <submittedName>
        <fullName evidence="1">Uncharacterized protein</fullName>
    </submittedName>
</protein>
<organism evidence="1 2">
    <name type="scientific">Aerococcus kribbianus</name>
    <dbReference type="NCBI Taxonomy" id="2999064"/>
    <lineage>
        <taxon>Bacteria</taxon>
        <taxon>Bacillati</taxon>
        <taxon>Bacillota</taxon>
        <taxon>Bacilli</taxon>
        <taxon>Lactobacillales</taxon>
        <taxon>Aerococcaceae</taxon>
        <taxon>Aerococcus</taxon>
    </lineage>
</organism>
<reference evidence="1" key="1">
    <citation type="submission" date="2022-12" db="EMBL/GenBank/DDBJ databases">
        <title>Description and comparative metabolic analysis of Aerococcus sp. nov., isolated from the feces of a pig.</title>
        <authorList>
            <person name="Chang Y.-H."/>
        </authorList>
    </citation>
    <scope>NUCLEOTIDE SEQUENCE</scope>
    <source>
        <strain evidence="1">YH-aer222</strain>
    </source>
</reference>
<comment type="caution">
    <text evidence="1">The sequence shown here is derived from an EMBL/GenBank/DDBJ whole genome shotgun (WGS) entry which is preliminary data.</text>
</comment>
<accession>A0A9X3JD61</accession>
<sequence>MKTNSINDFVYRNLCEINNDRLETLPLMPHFCFDYSIIAIIDLKQFNHPAQSLVLLMDQDPILVQESPNQIMKPWIKKASRFENDLDSGFSDSGRKKPYKRPITIGNFSFTPFTTSHSSNNWLAIHYIASIDNYEDATAIRINDKQSFKLDTDYQKLKKKLDYAKKESLKQYNYFYGLFSYFASTPGLPMQIRRPQTNNGFAPLEEWFFFLDRTIFAFLDKIPEEDLISDKEKNFYKKIRRRIKEERSR</sequence>
<dbReference type="RefSeq" id="WP_268751774.1">
    <property type="nucleotide sequence ID" value="NZ_JAPRFQ010000001.1"/>
</dbReference>
<keyword evidence="2" id="KW-1185">Reference proteome</keyword>
<dbReference type="AlphaFoldDB" id="A0A9X3JD61"/>